<accession>A0A1T4VX25</accession>
<sequence>MSKLISDIRSYKNLEDNLPCFVARFCMYAKAFAGVHLLLNKVNLMECIEDDREAEFKKIYDRLLDLCESFGDMDVDEAIVKLDELRNDNLDFVTNTTRYIENYSIYQMVFNRIEGRFREVKLDKMYNDEVFLDMVSRSIAKANEEKMANVLISKLVCELPVMLTREKFRDYLDAGISIYKDSTKFSFDNFLDMLRYNSVVDELSDKDSFKEYKRILDEYSKIKFKEIDEDSFFKYEEDLYSIADKFEEASSVHVVLQEAINDLYVCLIAEKLCNENIKEKYFSNKIDMDKIDSYIKMDCRNLTDDELNPILEKSEGLQEEYYDEVSNLVALFDDGVIKEAYSRVTLNDEVGEIKNSESTLEYTRKLILLLSNSEFASLEKEEESLGEKVDPEYFESKKNEVIDEIINGLSGKDRMVKRAIMANVLGSLPVFFNNLDEIKAYIKNSLETCTDEHVKKASKLLAITIMDDFDYSGEDK</sequence>
<dbReference type="Proteomes" id="UP000190814">
    <property type="component" value="Unassembled WGS sequence"/>
</dbReference>
<organism evidence="1 2">
    <name type="scientific">Eubacterium uniforme</name>
    <dbReference type="NCBI Taxonomy" id="39495"/>
    <lineage>
        <taxon>Bacteria</taxon>
        <taxon>Bacillati</taxon>
        <taxon>Bacillota</taxon>
        <taxon>Clostridia</taxon>
        <taxon>Eubacteriales</taxon>
        <taxon>Eubacteriaceae</taxon>
        <taxon>Eubacterium</taxon>
    </lineage>
</organism>
<evidence type="ECO:0000313" key="1">
    <source>
        <dbReference type="EMBL" id="SKA69553.1"/>
    </source>
</evidence>
<evidence type="ECO:0000313" key="2">
    <source>
        <dbReference type="Proteomes" id="UP000190814"/>
    </source>
</evidence>
<reference evidence="1 2" key="1">
    <citation type="submission" date="2017-02" db="EMBL/GenBank/DDBJ databases">
        <authorList>
            <person name="Peterson S.W."/>
        </authorList>
    </citation>
    <scope>NUCLEOTIDE SEQUENCE [LARGE SCALE GENOMIC DNA]</scope>
    <source>
        <strain evidence="1 2">ATCC 35992</strain>
    </source>
</reference>
<dbReference type="STRING" id="39495.SAMN02745111_01883"/>
<dbReference type="EMBL" id="FUXZ01000011">
    <property type="protein sequence ID" value="SKA69553.1"/>
    <property type="molecule type" value="Genomic_DNA"/>
</dbReference>
<name>A0A1T4VX25_9FIRM</name>
<proteinExistence type="predicted"/>
<protein>
    <submittedName>
        <fullName evidence="1">Uncharacterized protein</fullName>
    </submittedName>
</protein>
<keyword evidence="2" id="KW-1185">Reference proteome</keyword>
<dbReference type="RefSeq" id="WP_078766727.1">
    <property type="nucleotide sequence ID" value="NZ_FUXZ01000011.1"/>
</dbReference>
<gene>
    <name evidence="1" type="ORF">SAMN02745111_01883</name>
</gene>
<dbReference type="OrthoDB" id="1727081at2"/>
<dbReference type="AlphaFoldDB" id="A0A1T4VX25"/>